<sequence>MKTEEKHLKLEELIEIYSGAVARFETAFCNDYPASECSRLSKEEDEALKELLNFIKQNVK</sequence>
<keyword evidence="2" id="KW-1185">Reference proteome</keyword>
<dbReference type="EMBL" id="MH051917">
    <property type="protein sequence ID" value="AWD92108.1"/>
    <property type="molecule type" value="Genomic_DNA"/>
</dbReference>
<name>A0A2S1GRU2_9CAUD</name>
<evidence type="ECO:0000313" key="1">
    <source>
        <dbReference type="EMBL" id="AWD92108.1"/>
    </source>
</evidence>
<dbReference type="KEGG" id="vg:65112465"/>
<organism evidence="1 2">
    <name type="scientific">Enterobacteria phage vB_EcoM_IME341</name>
    <dbReference type="NCBI Taxonomy" id="2163891"/>
    <lineage>
        <taxon>Viruses</taxon>
        <taxon>Duplodnaviria</taxon>
        <taxon>Heunggongvirae</taxon>
        <taxon>Uroviricota</taxon>
        <taxon>Caudoviricetes</taxon>
        <taxon>Pantevenvirales</taxon>
        <taxon>Straboviridae</taxon>
        <taxon>Tevenvirinae</taxon>
        <taxon>Dhakavirus</taxon>
        <taxon>Dhakavirus ime348</taxon>
    </lineage>
</organism>
<dbReference type="GeneID" id="65112465"/>
<reference evidence="1 2" key="1">
    <citation type="submission" date="2018-03" db="EMBL/GenBank/DDBJ databases">
        <title>Complete genome sequence analysis of Enterobacteria phage IME341.</title>
        <authorList>
            <person name="Li P."/>
            <person name="Wang J."/>
            <person name="Tong Y."/>
        </authorList>
    </citation>
    <scope>NUCLEOTIDE SEQUENCE [LARGE SCALE GENOMIC DNA]</scope>
</reference>
<dbReference type="Proteomes" id="UP000246622">
    <property type="component" value="Segment"/>
</dbReference>
<dbReference type="RefSeq" id="YP_010094855.1">
    <property type="nucleotide sequence ID" value="NC_055742.1"/>
</dbReference>
<evidence type="ECO:0000313" key="2">
    <source>
        <dbReference type="Proteomes" id="UP000246622"/>
    </source>
</evidence>
<proteinExistence type="predicted"/>
<protein>
    <submittedName>
        <fullName evidence="1">Uncharacterized protein</fullName>
    </submittedName>
</protein>
<accession>A0A2S1GRU2</accession>